<accession>A0ABR2JVG1</accession>
<evidence type="ECO:0000313" key="1">
    <source>
        <dbReference type="EMBL" id="KAK8882411.1"/>
    </source>
</evidence>
<dbReference type="Pfam" id="PF13344">
    <property type="entry name" value="Hydrolase_6"/>
    <property type="match status" value="1"/>
</dbReference>
<dbReference type="InterPro" id="IPR006357">
    <property type="entry name" value="HAD-SF_hydro_IIA"/>
</dbReference>
<gene>
    <name evidence="1" type="ORF">M9Y10_045053</name>
</gene>
<dbReference type="Proteomes" id="UP001470230">
    <property type="component" value="Unassembled WGS sequence"/>
</dbReference>
<dbReference type="EMBL" id="JAPFFF010000009">
    <property type="protein sequence ID" value="KAK8882411.1"/>
    <property type="molecule type" value="Genomic_DNA"/>
</dbReference>
<dbReference type="PANTHER" id="PTHR19288:SF93">
    <property type="entry name" value="FI11325P-RELATED"/>
    <property type="match status" value="1"/>
</dbReference>
<dbReference type="Gene3D" id="3.40.50.1000">
    <property type="entry name" value="HAD superfamily/HAD-like"/>
    <property type="match status" value="2"/>
</dbReference>
<dbReference type="InterPro" id="IPR036412">
    <property type="entry name" value="HAD-like_sf"/>
</dbReference>
<evidence type="ECO:0000313" key="2">
    <source>
        <dbReference type="Proteomes" id="UP001470230"/>
    </source>
</evidence>
<dbReference type="Pfam" id="PF13242">
    <property type="entry name" value="Hydrolase_like"/>
    <property type="match status" value="1"/>
</dbReference>
<dbReference type="InterPro" id="IPR023214">
    <property type="entry name" value="HAD_sf"/>
</dbReference>
<name>A0ABR2JVG1_9EUKA</name>
<organism evidence="1 2">
    <name type="scientific">Tritrichomonas musculus</name>
    <dbReference type="NCBI Taxonomy" id="1915356"/>
    <lineage>
        <taxon>Eukaryota</taxon>
        <taxon>Metamonada</taxon>
        <taxon>Parabasalia</taxon>
        <taxon>Tritrichomonadida</taxon>
        <taxon>Tritrichomonadidae</taxon>
        <taxon>Tritrichomonas</taxon>
    </lineage>
</organism>
<comment type="caution">
    <text evidence="1">The sequence shown here is derived from an EMBL/GenBank/DDBJ whole genome shotgun (WGS) entry which is preliminary data.</text>
</comment>
<proteinExistence type="predicted"/>
<dbReference type="PANTHER" id="PTHR19288">
    <property type="entry name" value="4-NITROPHENYLPHOSPHATASE-RELATED"/>
    <property type="match status" value="1"/>
</dbReference>
<reference evidence="1 2" key="1">
    <citation type="submission" date="2024-04" db="EMBL/GenBank/DDBJ databases">
        <title>Tritrichomonas musculus Genome.</title>
        <authorList>
            <person name="Alves-Ferreira E."/>
            <person name="Grigg M."/>
            <person name="Lorenzi H."/>
            <person name="Galac M."/>
        </authorList>
    </citation>
    <scope>NUCLEOTIDE SEQUENCE [LARGE SCALE GENOMIC DNA]</scope>
    <source>
        <strain evidence="1 2">EAF2021</strain>
    </source>
</reference>
<protein>
    <submittedName>
        <fullName evidence="1">p-nitrophenyl phosphatase</fullName>
    </submittedName>
</protein>
<dbReference type="SUPFAM" id="SSF56784">
    <property type="entry name" value="HAD-like"/>
    <property type="match status" value="1"/>
</dbReference>
<keyword evidence="2" id="KW-1185">Reference proteome</keyword>
<sequence>MSKKLCILDFVGTLYNGSSLFEDASKFCSSIKSKGYEIIIYSNSSLLTKQTIFDNLHKSNINSIDNDHIYTISSLTISQLKKDNVHKLFCICSDLFKEELIKEGFDVYRSEDHKQDSISEVPLIDGIEAVVVGTDPKFNFTKAALGTRYVIEKKAKFYSIGGDRRFFENSHYYPGSCSLSMSIQSPTSVDPIIIGKPDVETYKQVFDFTVYDDILVVGDNIETDIEFSKRIGAKSALVLTGVTNKKDNLSGIELVCNNLEEVLNAVFK</sequence>